<proteinExistence type="predicted"/>
<dbReference type="Gene3D" id="3.10.450.50">
    <property type="match status" value="1"/>
</dbReference>
<keyword evidence="3" id="KW-1185">Reference proteome</keyword>
<comment type="caution">
    <text evidence="2">The sequence shown here is derived from an EMBL/GenBank/DDBJ whole genome shotgun (WGS) entry which is preliminary data.</text>
</comment>
<evidence type="ECO:0000259" key="1">
    <source>
        <dbReference type="Pfam" id="PF12680"/>
    </source>
</evidence>
<dbReference type="EMBL" id="JBHFNT010000202">
    <property type="protein sequence ID" value="MFB2837288.1"/>
    <property type="molecule type" value="Genomic_DNA"/>
</dbReference>
<dbReference type="Pfam" id="PF12680">
    <property type="entry name" value="SnoaL_2"/>
    <property type="match status" value="1"/>
</dbReference>
<organism evidence="2 3">
    <name type="scientific">Floridaenema evergladense BLCC-F167</name>
    <dbReference type="NCBI Taxonomy" id="3153639"/>
    <lineage>
        <taxon>Bacteria</taxon>
        <taxon>Bacillati</taxon>
        <taxon>Cyanobacteriota</taxon>
        <taxon>Cyanophyceae</taxon>
        <taxon>Oscillatoriophycideae</taxon>
        <taxon>Aerosakkonematales</taxon>
        <taxon>Aerosakkonemataceae</taxon>
        <taxon>Floridanema</taxon>
        <taxon>Floridanema evergladense</taxon>
    </lineage>
</organism>
<feature type="domain" description="SnoaL-like" evidence="1">
    <location>
        <begin position="18"/>
        <end position="111"/>
    </location>
</feature>
<sequence length="128" mass="14388">MASETAEKFMQTLQQIEENKNIEPLVSLFTEDAELSNLATPSPLQGKDGARQFWQKYLSVFQQIHSKFTNVVESNGYAVLEWTSEGSLTSGEPLKYQGVSIIETVDGKVQRFRTYYDSAAFLPQGAKQ</sequence>
<reference evidence="2 3" key="1">
    <citation type="submission" date="2024-09" db="EMBL/GenBank/DDBJ databases">
        <title>Floridaenema gen nov. (Aerosakkonemataceae, Aerosakkonematales ord. nov., Cyanobacteria) from benthic tropical and subtropical fresh waters, with the description of four new species.</title>
        <authorList>
            <person name="Moretto J.A."/>
            <person name="Berthold D.E."/>
            <person name="Lefler F.W."/>
            <person name="Huang I.-S."/>
            <person name="Laughinghouse H. IV."/>
        </authorList>
    </citation>
    <scope>NUCLEOTIDE SEQUENCE [LARGE SCALE GENOMIC DNA]</scope>
    <source>
        <strain evidence="2 3">BLCC-F167</strain>
    </source>
</reference>
<dbReference type="InterPro" id="IPR037401">
    <property type="entry name" value="SnoaL-like"/>
</dbReference>
<dbReference type="SUPFAM" id="SSF54427">
    <property type="entry name" value="NTF2-like"/>
    <property type="match status" value="1"/>
</dbReference>
<dbReference type="Proteomes" id="UP001576780">
    <property type="component" value="Unassembled WGS sequence"/>
</dbReference>
<dbReference type="RefSeq" id="WP_413279640.1">
    <property type="nucleotide sequence ID" value="NZ_JBHFNT010000202.1"/>
</dbReference>
<name>A0ABV4WRK0_9CYAN</name>
<gene>
    <name evidence="2" type="ORF">ACE1CA_22400</name>
</gene>
<evidence type="ECO:0000313" key="2">
    <source>
        <dbReference type="EMBL" id="MFB2837288.1"/>
    </source>
</evidence>
<accession>A0ABV4WRK0</accession>
<protein>
    <submittedName>
        <fullName evidence="2">Nuclear transport factor 2 family protein</fullName>
    </submittedName>
</protein>
<evidence type="ECO:0000313" key="3">
    <source>
        <dbReference type="Proteomes" id="UP001576780"/>
    </source>
</evidence>
<dbReference type="InterPro" id="IPR032710">
    <property type="entry name" value="NTF2-like_dom_sf"/>
</dbReference>